<dbReference type="HOGENOM" id="CLU_096872_1_2_1"/>
<dbReference type="GeneID" id="25288575"/>
<dbReference type="Proteomes" id="UP000053617">
    <property type="component" value="Unassembled WGS sequence"/>
</dbReference>
<sequence length="226" mass="24071">MTMNYEQLIQSSNPMRSLLSIFKSSTPGPVEKVVEKTTLEPPPTTIPVANKPAMPATGFCQLEPAYNLIMWVTGANRVGQLANGSDFAVYQLNAGQMTTLDDFAGPKIEGEVVTAADYLYIDSSKEHASVNVKAVVKTTEGAMVYVSWTGHADIDDKMTAIFTQAPNAATTPFGNITSSISIEAGHPSLAALGKGCFVGSGRFLLHEGKMAVETRISRVIAPADDN</sequence>
<gene>
    <name evidence="1" type="ORF">Z518_00504</name>
</gene>
<dbReference type="VEuPathDB" id="FungiDB:Z518_00504"/>
<dbReference type="RefSeq" id="XP_013276560.1">
    <property type="nucleotide sequence ID" value="XM_013421106.1"/>
</dbReference>
<name>A0A0D2ITK7_9EURO</name>
<dbReference type="OrthoDB" id="2544694at2759"/>
<dbReference type="EMBL" id="KN847475">
    <property type="protein sequence ID" value="KIX09424.1"/>
    <property type="molecule type" value="Genomic_DNA"/>
</dbReference>
<keyword evidence="2" id="KW-1185">Reference proteome</keyword>
<dbReference type="AlphaFoldDB" id="A0A0D2ITK7"/>
<evidence type="ECO:0000313" key="2">
    <source>
        <dbReference type="Proteomes" id="UP000053617"/>
    </source>
</evidence>
<accession>A0A0D2ITK7</accession>
<organism evidence="1 2">
    <name type="scientific">Rhinocladiella mackenziei CBS 650.93</name>
    <dbReference type="NCBI Taxonomy" id="1442369"/>
    <lineage>
        <taxon>Eukaryota</taxon>
        <taxon>Fungi</taxon>
        <taxon>Dikarya</taxon>
        <taxon>Ascomycota</taxon>
        <taxon>Pezizomycotina</taxon>
        <taxon>Eurotiomycetes</taxon>
        <taxon>Chaetothyriomycetidae</taxon>
        <taxon>Chaetothyriales</taxon>
        <taxon>Herpotrichiellaceae</taxon>
        <taxon>Rhinocladiella</taxon>
    </lineage>
</organism>
<evidence type="ECO:0000313" key="1">
    <source>
        <dbReference type="EMBL" id="KIX09424.1"/>
    </source>
</evidence>
<dbReference type="Gene3D" id="2.40.160.20">
    <property type="match status" value="1"/>
</dbReference>
<dbReference type="Pfam" id="PF11578">
    <property type="entry name" value="DUF3237"/>
    <property type="match status" value="1"/>
</dbReference>
<proteinExistence type="predicted"/>
<protein>
    <submittedName>
        <fullName evidence="1">Rhinocladiella mackenziei CBS 650.93 unplaced genomic scaffold supercont1.1, whole genome shotgun sequence</fullName>
    </submittedName>
</protein>
<reference evidence="1 2" key="1">
    <citation type="submission" date="2015-01" db="EMBL/GenBank/DDBJ databases">
        <title>The Genome Sequence of Rhinocladiella mackenzie CBS 650.93.</title>
        <authorList>
            <consortium name="The Broad Institute Genomics Platform"/>
            <person name="Cuomo C."/>
            <person name="de Hoog S."/>
            <person name="Gorbushina A."/>
            <person name="Stielow B."/>
            <person name="Teixiera M."/>
            <person name="Abouelleil A."/>
            <person name="Chapman S.B."/>
            <person name="Priest M."/>
            <person name="Young S.K."/>
            <person name="Wortman J."/>
            <person name="Nusbaum C."/>
            <person name="Birren B."/>
        </authorList>
    </citation>
    <scope>NUCLEOTIDE SEQUENCE [LARGE SCALE GENOMIC DNA]</scope>
    <source>
        <strain evidence="1 2">CBS 650.93</strain>
    </source>
</reference>